<evidence type="ECO:0000256" key="5">
    <source>
        <dbReference type="ARBA" id="ARBA00023002"/>
    </source>
</evidence>
<dbReference type="Proteomes" id="UP001174694">
    <property type="component" value="Unassembled WGS sequence"/>
</dbReference>
<dbReference type="InterPro" id="IPR001128">
    <property type="entry name" value="Cyt_P450"/>
</dbReference>
<dbReference type="PANTHER" id="PTHR24305">
    <property type="entry name" value="CYTOCHROME P450"/>
    <property type="match status" value="1"/>
</dbReference>
<evidence type="ECO:0000256" key="8">
    <source>
        <dbReference type="RuleBase" id="RU000461"/>
    </source>
</evidence>
<name>A0AA38VB42_9PEZI</name>
<evidence type="ECO:0000256" key="1">
    <source>
        <dbReference type="ARBA" id="ARBA00001971"/>
    </source>
</evidence>
<dbReference type="GO" id="GO:0020037">
    <property type="term" value="F:heme binding"/>
    <property type="evidence" value="ECO:0007669"/>
    <property type="project" value="InterPro"/>
</dbReference>
<feature type="binding site" description="axial binding residue" evidence="7">
    <location>
        <position position="425"/>
    </location>
    <ligand>
        <name>heme</name>
        <dbReference type="ChEBI" id="CHEBI:30413"/>
    </ligand>
    <ligandPart>
        <name>Fe</name>
        <dbReference type="ChEBI" id="CHEBI:18248"/>
    </ligandPart>
</feature>
<organism evidence="9 10">
    <name type="scientific">Pleurostoma richardsiae</name>
    <dbReference type="NCBI Taxonomy" id="41990"/>
    <lineage>
        <taxon>Eukaryota</taxon>
        <taxon>Fungi</taxon>
        <taxon>Dikarya</taxon>
        <taxon>Ascomycota</taxon>
        <taxon>Pezizomycotina</taxon>
        <taxon>Sordariomycetes</taxon>
        <taxon>Sordariomycetidae</taxon>
        <taxon>Calosphaeriales</taxon>
        <taxon>Pleurostomataceae</taxon>
        <taxon>Pleurostoma</taxon>
    </lineage>
</organism>
<gene>
    <name evidence="9" type="ORF">NKR23_g12005</name>
</gene>
<comment type="caution">
    <text evidence="9">The sequence shown here is derived from an EMBL/GenBank/DDBJ whole genome shotgun (WGS) entry which is preliminary data.</text>
</comment>
<comment type="cofactor">
    <cofactor evidence="1 7">
        <name>heme</name>
        <dbReference type="ChEBI" id="CHEBI:30413"/>
    </cofactor>
</comment>
<keyword evidence="4 7" id="KW-0479">Metal-binding</keyword>
<dbReference type="CDD" id="cd11059">
    <property type="entry name" value="CYP_fungal"/>
    <property type="match status" value="1"/>
</dbReference>
<sequence>MPLTSVKLTQLQSQVLKKAYFTPLRGIPGPWFAKFTPLLLKKNTLLGHRMYYVHKLHEIYGPVVRIAPEEIDISDPAAAKEIHRINSGFLKSDFYSKFRKGDTRDVFSMTDPKDHADRRRMLAPLFSKSALRNNWETSVVEKVAVAVDKMKLEAQTNGSVDIHKWWTFMTADVISHLAFGESFGMLLEEKKTEPMQKIEDATKFGLVSSELLWLCKMLQSIPLKIVQNLTNADDMVQHYAEQTVRRIKQNPLGRTHVFSRLVAEWEKGGGLTEYDLAFEASGFIVAGSGTTAVTLTYLVWDVLSRPKVQEQLEEELAGLAQCYSDADLDSLPYLSAVIEETLRLHGAAPGALPRRTPKGGATLAGYYIPEDVTVCTQAYTLHRDSASYPEPGRYSFRPERFLSDTGGFKPPQGPWFPFGGGSRSCLGIHLARMELRHGAARFFRECRGARLAPRTTSASMAMVNYFLISPASEQCWVIPGAHSPTAFL</sequence>
<dbReference type="SUPFAM" id="SSF48264">
    <property type="entry name" value="Cytochrome P450"/>
    <property type="match status" value="1"/>
</dbReference>
<keyword evidence="6 7" id="KW-0408">Iron</keyword>
<dbReference type="Pfam" id="PF00067">
    <property type="entry name" value="p450"/>
    <property type="match status" value="1"/>
</dbReference>
<dbReference type="PANTHER" id="PTHR24305:SF96">
    <property type="entry name" value="CYTOCHROME P450 MONOOXYGENASE STCB-RELATED"/>
    <property type="match status" value="1"/>
</dbReference>
<evidence type="ECO:0000256" key="2">
    <source>
        <dbReference type="ARBA" id="ARBA00010617"/>
    </source>
</evidence>
<comment type="similarity">
    <text evidence="2 8">Belongs to the cytochrome P450 family.</text>
</comment>
<keyword evidence="8" id="KW-0503">Monooxygenase</keyword>
<dbReference type="GO" id="GO:0016705">
    <property type="term" value="F:oxidoreductase activity, acting on paired donors, with incorporation or reduction of molecular oxygen"/>
    <property type="evidence" value="ECO:0007669"/>
    <property type="project" value="InterPro"/>
</dbReference>
<evidence type="ECO:0000256" key="7">
    <source>
        <dbReference type="PIRSR" id="PIRSR602401-1"/>
    </source>
</evidence>
<dbReference type="EMBL" id="JANBVO010000078">
    <property type="protein sequence ID" value="KAJ9130836.1"/>
    <property type="molecule type" value="Genomic_DNA"/>
</dbReference>
<dbReference type="InterPro" id="IPR002401">
    <property type="entry name" value="Cyt_P450_E_grp-I"/>
</dbReference>
<reference evidence="9" key="1">
    <citation type="submission" date="2022-07" db="EMBL/GenBank/DDBJ databases">
        <title>Fungi with potential for degradation of polypropylene.</title>
        <authorList>
            <person name="Gostincar C."/>
        </authorList>
    </citation>
    <scope>NUCLEOTIDE SEQUENCE</scope>
    <source>
        <strain evidence="9">EXF-13308</strain>
    </source>
</reference>
<dbReference type="PRINTS" id="PR00385">
    <property type="entry name" value="P450"/>
</dbReference>
<dbReference type="InterPro" id="IPR017972">
    <property type="entry name" value="Cyt_P450_CS"/>
</dbReference>
<accession>A0AA38VB42</accession>
<evidence type="ECO:0000256" key="3">
    <source>
        <dbReference type="ARBA" id="ARBA00022617"/>
    </source>
</evidence>
<evidence type="ECO:0000256" key="4">
    <source>
        <dbReference type="ARBA" id="ARBA00022723"/>
    </source>
</evidence>
<evidence type="ECO:0000256" key="6">
    <source>
        <dbReference type="ARBA" id="ARBA00023004"/>
    </source>
</evidence>
<dbReference type="Gene3D" id="1.10.630.10">
    <property type="entry name" value="Cytochrome P450"/>
    <property type="match status" value="1"/>
</dbReference>
<dbReference type="GO" id="GO:0005506">
    <property type="term" value="F:iron ion binding"/>
    <property type="evidence" value="ECO:0007669"/>
    <property type="project" value="InterPro"/>
</dbReference>
<dbReference type="InterPro" id="IPR050121">
    <property type="entry name" value="Cytochrome_P450_monoxygenase"/>
</dbReference>
<evidence type="ECO:0000313" key="10">
    <source>
        <dbReference type="Proteomes" id="UP001174694"/>
    </source>
</evidence>
<dbReference type="InterPro" id="IPR036396">
    <property type="entry name" value="Cyt_P450_sf"/>
</dbReference>
<evidence type="ECO:0000313" key="9">
    <source>
        <dbReference type="EMBL" id="KAJ9130836.1"/>
    </source>
</evidence>
<proteinExistence type="inferred from homology"/>
<dbReference type="PRINTS" id="PR00463">
    <property type="entry name" value="EP450I"/>
</dbReference>
<keyword evidence="3 7" id="KW-0349">Heme</keyword>
<dbReference type="GO" id="GO:0004497">
    <property type="term" value="F:monooxygenase activity"/>
    <property type="evidence" value="ECO:0007669"/>
    <property type="project" value="UniProtKB-KW"/>
</dbReference>
<keyword evidence="10" id="KW-1185">Reference proteome</keyword>
<dbReference type="AlphaFoldDB" id="A0AA38VB42"/>
<protein>
    <submittedName>
        <fullName evidence="9">Cytochrome P450</fullName>
    </submittedName>
</protein>
<keyword evidence="5 8" id="KW-0560">Oxidoreductase</keyword>
<dbReference type="PROSITE" id="PS00086">
    <property type="entry name" value="CYTOCHROME_P450"/>
    <property type="match status" value="1"/>
</dbReference>